<feature type="domain" description="Transketolase-like pyrimidine-binding" evidence="8">
    <location>
        <begin position="7"/>
        <end position="173"/>
    </location>
</feature>
<dbReference type="EC" id="1.2.7.11" evidence="4"/>
<evidence type="ECO:0000256" key="4">
    <source>
        <dbReference type="ARBA" id="ARBA00012691"/>
    </source>
</evidence>
<protein>
    <recommendedName>
        <fullName evidence="4">2-oxoacid oxidoreductase (ferredoxin)</fullName>
        <ecNumber evidence="4">1.2.7.11</ecNumber>
    </recommendedName>
</protein>
<keyword evidence="7" id="KW-0812">Transmembrane</keyword>
<name>A0A7J3QEE8_9CREN</name>
<comment type="subunit">
    <text evidence="3">Heterodimer composed of an alpha and a beta subunit.</text>
</comment>
<evidence type="ECO:0000313" key="9">
    <source>
        <dbReference type="EMBL" id="HGV66769.1"/>
    </source>
</evidence>
<dbReference type="GO" id="GO:0019164">
    <property type="term" value="F:pyruvate synthase activity"/>
    <property type="evidence" value="ECO:0007669"/>
    <property type="project" value="UniProtKB-ARBA"/>
</dbReference>
<reference evidence="9" key="1">
    <citation type="journal article" date="2020" name="mSystems">
        <title>Genome- and Community-Level Interaction Insights into Carbon Utilization and Element Cycling Functions of Hydrothermarchaeota in Hydrothermal Sediment.</title>
        <authorList>
            <person name="Zhou Z."/>
            <person name="Liu Y."/>
            <person name="Xu W."/>
            <person name="Pan J."/>
            <person name="Luo Z.H."/>
            <person name="Li M."/>
        </authorList>
    </citation>
    <scope>NUCLEOTIDE SEQUENCE [LARGE SCALE GENOMIC DNA]</scope>
    <source>
        <strain evidence="9">SpSt-721</strain>
    </source>
</reference>
<evidence type="ECO:0000256" key="2">
    <source>
        <dbReference type="ARBA" id="ARBA00007131"/>
    </source>
</evidence>
<evidence type="ECO:0000259" key="8">
    <source>
        <dbReference type="SMART" id="SM00861"/>
    </source>
</evidence>
<dbReference type="EMBL" id="DTET01000148">
    <property type="protein sequence ID" value="HGV66769.1"/>
    <property type="molecule type" value="Genomic_DNA"/>
</dbReference>
<accession>A0A7J3QEE8</accession>
<keyword evidence="7" id="KW-0472">Membrane</keyword>
<dbReference type="GO" id="GO:0018491">
    <property type="term" value="F:2-oxobutyrate synthase activity"/>
    <property type="evidence" value="ECO:0007669"/>
    <property type="project" value="UniProtKB-ARBA"/>
</dbReference>
<organism evidence="9">
    <name type="scientific">Ignisphaera aggregans</name>
    <dbReference type="NCBI Taxonomy" id="334771"/>
    <lineage>
        <taxon>Archaea</taxon>
        <taxon>Thermoproteota</taxon>
        <taxon>Thermoprotei</taxon>
        <taxon>Desulfurococcales</taxon>
        <taxon>Desulfurococcaceae</taxon>
        <taxon>Ignisphaera</taxon>
    </lineage>
</organism>
<comment type="catalytic activity">
    <reaction evidence="6">
        <text>a 2-oxocarboxylate + 2 oxidized [2Fe-2S]-[ferredoxin] + CoA = an acyl-CoA + 2 reduced [2Fe-2S]-[ferredoxin] + CO2 + H(+)</text>
        <dbReference type="Rhea" id="RHEA:42316"/>
        <dbReference type="Rhea" id="RHEA-COMP:10000"/>
        <dbReference type="Rhea" id="RHEA-COMP:10001"/>
        <dbReference type="ChEBI" id="CHEBI:15378"/>
        <dbReference type="ChEBI" id="CHEBI:16526"/>
        <dbReference type="ChEBI" id="CHEBI:33737"/>
        <dbReference type="ChEBI" id="CHEBI:33738"/>
        <dbReference type="ChEBI" id="CHEBI:35179"/>
        <dbReference type="ChEBI" id="CHEBI:57287"/>
        <dbReference type="ChEBI" id="CHEBI:58342"/>
        <dbReference type="EC" id="1.2.7.11"/>
    </reaction>
</comment>
<dbReference type="InterPro" id="IPR005475">
    <property type="entry name" value="Transketolase-like_Pyr-bd"/>
</dbReference>
<evidence type="ECO:0000256" key="5">
    <source>
        <dbReference type="ARBA" id="ARBA00023052"/>
    </source>
</evidence>
<dbReference type="InterPro" id="IPR033248">
    <property type="entry name" value="Transketolase_C"/>
</dbReference>
<evidence type="ECO:0000256" key="7">
    <source>
        <dbReference type="SAM" id="Phobius"/>
    </source>
</evidence>
<proteinExistence type="inferred from homology"/>
<dbReference type="Gene3D" id="3.40.50.970">
    <property type="match status" value="1"/>
</dbReference>
<dbReference type="AlphaFoldDB" id="A0A7J3QEE8"/>
<feature type="transmembrane region" description="Helical" evidence="7">
    <location>
        <begin position="64"/>
        <end position="84"/>
    </location>
</feature>
<dbReference type="PANTHER" id="PTHR43825">
    <property type="entry name" value="PYRUVATE DEHYDROGENASE E1 COMPONENT"/>
    <property type="match status" value="1"/>
</dbReference>
<dbReference type="Gene3D" id="3.40.50.920">
    <property type="match status" value="1"/>
</dbReference>
<dbReference type="PANTHER" id="PTHR43825:SF1">
    <property type="entry name" value="TRANSKETOLASE-LIKE PYRIMIDINE-BINDING DOMAIN-CONTAINING PROTEIN"/>
    <property type="match status" value="1"/>
</dbReference>
<dbReference type="SUPFAM" id="SSF52922">
    <property type="entry name" value="TK C-terminal domain-like"/>
    <property type="match status" value="1"/>
</dbReference>
<comment type="caution">
    <text evidence="9">The sequence shown here is derived from an EMBL/GenBank/DDBJ whole genome shotgun (WGS) entry which is preliminary data.</text>
</comment>
<dbReference type="FunFam" id="3.40.50.970:FF:000129">
    <property type="entry name" value="Transketolase"/>
    <property type="match status" value="1"/>
</dbReference>
<gene>
    <name evidence="9" type="ORF">ENV02_03015</name>
</gene>
<dbReference type="InterPro" id="IPR029061">
    <property type="entry name" value="THDP-binding"/>
</dbReference>
<evidence type="ECO:0000256" key="3">
    <source>
        <dbReference type="ARBA" id="ARBA00011631"/>
    </source>
</evidence>
<dbReference type="Pfam" id="PF02779">
    <property type="entry name" value="Transket_pyr"/>
    <property type="match status" value="1"/>
</dbReference>
<keyword evidence="5" id="KW-0786">Thiamine pyrophosphate</keyword>
<dbReference type="CDD" id="cd07033">
    <property type="entry name" value="TPP_PYR_DXS_TK_like"/>
    <property type="match status" value="1"/>
</dbReference>
<evidence type="ECO:0000256" key="1">
    <source>
        <dbReference type="ARBA" id="ARBA00001964"/>
    </source>
</evidence>
<dbReference type="InterPro" id="IPR009014">
    <property type="entry name" value="Transketo_C/PFOR_II"/>
</dbReference>
<evidence type="ECO:0000256" key="6">
    <source>
        <dbReference type="ARBA" id="ARBA00048893"/>
    </source>
</evidence>
<dbReference type="SUPFAM" id="SSF52518">
    <property type="entry name" value="Thiamin diphosphate-binding fold (THDP-binding)"/>
    <property type="match status" value="1"/>
</dbReference>
<dbReference type="InterPro" id="IPR051157">
    <property type="entry name" value="PDH/Transketolase"/>
</dbReference>
<keyword evidence="7" id="KW-1133">Transmembrane helix</keyword>
<sequence length="319" mass="35044">MKTIQTIGMRDAVGRILIELGEDIENLIVITADVGKSTRVYGFNQRFPERYFNVGIAEQHMIDFAAGMALTGALPIVTGFAMFISRAWEQIRNTVARMNLNVKIIATHAGYSDHADGSSHQALEDIAIMRVIPNMNVVVPADVADVERSLRKIIVDVKGPVYYRVGRDYSPPITEDLDYEFRLGKAYILREGYDVAIVGAGPVLYDALIAADNLKKIGISAAVVNLLTIKPIDVEAIEGIARRVGRIVTIEEHVIYGGVGSAVAEVIVEKYPIPMKFIGAKTFGRSAKSVRELLDYFGVNSKAVVDACLEVIRYGDRRA</sequence>
<comment type="similarity">
    <text evidence="2">Belongs to the transketolase family.</text>
</comment>
<dbReference type="Pfam" id="PF02780">
    <property type="entry name" value="Transketolase_C"/>
    <property type="match status" value="1"/>
</dbReference>
<dbReference type="SMART" id="SM00861">
    <property type="entry name" value="Transket_pyr"/>
    <property type="match status" value="1"/>
</dbReference>
<comment type="cofactor">
    <cofactor evidence="1">
        <name>thiamine diphosphate</name>
        <dbReference type="ChEBI" id="CHEBI:58937"/>
    </cofactor>
</comment>